<comment type="caution">
    <text evidence="1">The sequence shown here is derived from an EMBL/GenBank/DDBJ whole genome shotgun (WGS) entry which is preliminary data.</text>
</comment>
<gene>
    <name evidence="1" type="ORF">SPIL2461_LOCUS14037</name>
</gene>
<protein>
    <submittedName>
        <fullName evidence="1">Uncharacterized protein</fullName>
    </submittedName>
</protein>
<name>A0A812TM09_SYMPI</name>
<proteinExistence type="predicted"/>
<sequence length="117" mass="12894">MSGASNWMSVSDLQRRLVQAWESRTWPRNALRQGGNLKTTTMAAALSAQGQLSQYALAAQWFAALPCVHYSKLVLTRIPDATGRQDEKVDLVILLDLEDFGLTDDTVDFLAAVVLNV</sequence>
<dbReference type="AlphaFoldDB" id="A0A812TM09"/>
<organism evidence="1 2">
    <name type="scientific">Symbiodinium pilosum</name>
    <name type="common">Dinoflagellate</name>
    <dbReference type="NCBI Taxonomy" id="2952"/>
    <lineage>
        <taxon>Eukaryota</taxon>
        <taxon>Sar</taxon>
        <taxon>Alveolata</taxon>
        <taxon>Dinophyceae</taxon>
        <taxon>Suessiales</taxon>
        <taxon>Symbiodiniaceae</taxon>
        <taxon>Symbiodinium</taxon>
    </lineage>
</organism>
<evidence type="ECO:0000313" key="2">
    <source>
        <dbReference type="Proteomes" id="UP000649617"/>
    </source>
</evidence>
<reference evidence="1" key="1">
    <citation type="submission" date="2021-02" db="EMBL/GenBank/DDBJ databases">
        <authorList>
            <person name="Dougan E. K."/>
            <person name="Rhodes N."/>
            <person name="Thang M."/>
            <person name="Chan C."/>
        </authorList>
    </citation>
    <scope>NUCLEOTIDE SEQUENCE</scope>
</reference>
<dbReference type="EMBL" id="CAJNIZ010031777">
    <property type="protein sequence ID" value="CAE7532576.1"/>
    <property type="molecule type" value="Genomic_DNA"/>
</dbReference>
<accession>A0A812TM09</accession>
<feature type="non-terminal residue" evidence="1">
    <location>
        <position position="117"/>
    </location>
</feature>
<evidence type="ECO:0000313" key="1">
    <source>
        <dbReference type="EMBL" id="CAE7532576.1"/>
    </source>
</evidence>
<keyword evidence="2" id="KW-1185">Reference proteome</keyword>
<dbReference type="Proteomes" id="UP000649617">
    <property type="component" value="Unassembled WGS sequence"/>
</dbReference>